<dbReference type="InterPro" id="IPR032694">
    <property type="entry name" value="CopC/D"/>
</dbReference>
<organism evidence="8 9">
    <name type="scientific">Methylovirgula ligni</name>
    <dbReference type="NCBI Taxonomy" id="569860"/>
    <lineage>
        <taxon>Bacteria</taxon>
        <taxon>Pseudomonadati</taxon>
        <taxon>Pseudomonadota</taxon>
        <taxon>Alphaproteobacteria</taxon>
        <taxon>Hyphomicrobiales</taxon>
        <taxon>Beijerinckiaceae</taxon>
        <taxon>Methylovirgula</taxon>
    </lineage>
</organism>
<feature type="transmembrane region" description="Helical" evidence="6">
    <location>
        <begin position="94"/>
        <end position="113"/>
    </location>
</feature>
<name>A0A3D9Z0M1_9HYPH</name>
<evidence type="ECO:0000256" key="3">
    <source>
        <dbReference type="ARBA" id="ARBA00022692"/>
    </source>
</evidence>
<dbReference type="AlphaFoldDB" id="A0A3D9Z0M1"/>
<dbReference type="EMBL" id="QUMO01000002">
    <property type="protein sequence ID" value="REF87638.1"/>
    <property type="molecule type" value="Genomic_DNA"/>
</dbReference>
<evidence type="ECO:0000313" key="9">
    <source>
        <dbReference type="Proteomes" id="UP000256900"/>
    </source>
</evidence>
<keyword evidence="2" id="KW-1003">Cell membrane</keyword>
<comment type="subcellular location">
    <subcellularLocation>
        <location evidence="1">Cell membrane</location>
        <topology evidence="1">Multi-pass membrane protein</topology>
    </subcellularLocation>
</comment>
<evidence type="ECO:0000313" key="8">
    <source>
        <dbReference type="EMBL" id="REF87638.1"/>
    </source>
</evidence>
<keyword evidence="4 6" id="KW-1133">Transmembrane helix</keyword>
<comment type="caution">
    <text evidence="8">The sequence shown here is derived from an EMBL/GenBank/DDBJ whole genome shotgun (WGS) entry which is preliminary data.</text>
</comment>
<sequence>MTILQILVAARWVHFTALFALFGCPLSFLLTRGTGAAEAERIFRATNRLLQIAAVIAALSGVIWIAALIANMAGSFTDATTRDTLNAFFFETQFGPVVIARLILLAAALLAIALPRRIRFGVWLFIGAGLIIDQAWLGHATNGGAGLFGAAMIVIYAAHVLAGAAWVGGLPVLCLVLTRRDPARGPREIVIILSRYSVLATGAVTLIIASGIANALFRVQGHLARLVATDYGEILLVKLLLVGIMLAFAVYNRFIALPRLETARQTPVFTGLSRSIGVELALGVLVIGAAALLGVTPPPA</sequence>
<dbReference type="PANTHER" id="PTHR34820">
    <property type="entry name" value="INNER MEMBRANE PROTEIN YEBZ"/>
    <property type="match status" value="1"/>
</dbReference>
<proteinExistence type="predicted"/>
<accession>A0A3D9Z0M1</accession>
<feature type="transmembrane region" description="Helical" evidence="6">
    <location>
        <begin position="120"/>
        <end position="137"/>
    </location>
</feature>
<evidence type="ECO:0000256" key="2">
    <source>
        <dbReference type="ARBA" id="ARBA00022475"/>
    </source>
</evidence>
<feature type="domain" description="Copper resistance protein D" evidence="7">
    <location>
        <begin position="192"/>
        <end position="293"/>
    </location>
</feature>
<evidence type="ECO:0000256" key="4">
    <source>
        <dbReference type="ARBA" id="ARBA00022989"/>
    </source>
</evidence>
<evidence type="ECO:0000259" key="7">
    <source>
        <dbReference type="Pfam" id="PF05425"/>
    </source>
</evidence>
<protein>
    <submittedName>
        <fullName evidence="8">Putative copper resistance protein D</fullName>
    </submittedName>
</protein>
<keyword evidence="3 6" id="KW-0812">Transmembrane</keyword>
<dbReference type="InterPro" id="IPR008457">
    <property type="entry name" value="Cu-R_CopD_dom"/>
</dbReference>
<reference evidence="8 9" key="1">
    <citation type="submission" date="2018-08" db="EMBL/GenBank/DDBJ databases">
        <title>Genomic Encyclopedia of Type Strains, Phase IV (KMG-IV): sequencing the most valuable type-strain genomes for metagenomic binning, comparative biology and taxonomic classification.</title>
        <authorList>
            <person name="Goeker M."/>
        </authorList>
    </citation>
    <scope>NUCLEOTIDE SEQUENCE [LARGE SCALE GENOMIC DNA]</scope>
    <source>
        <strain evidence="8 9">BW863</strain>
    </source>
</reference>
<dbReference type="Pfam" id="PF05425">
    <property type="entry name" value="CopD"/>
    <property type="match status" value="1"/>
</dbReference>
<feature type="transmembrane region" description="Helical" evidence="6">
    <location>
        <begin position="12"/>
        <end position="31"/>
    </location>
</feature>
<feature type="transmembrane region" description="Helical" evidence="6">
    <location>
        <begin position="189"/>
        <end position="214"/>
    </location>
</feature>
<dbReference type="Proteomes" id="UP000256900">
    <property type="component" value="Unassembled WGS sequence"/>
</dbReference>
<feature type="transmembrane region" description="Helical" evidence="6">
    <location>
        <begin position="276"/>
        <end position="295"/>
    </location>
</feature>
<keyword evidence="5 6" id="KW-0472">Membrane</keyword>
<feature type="transmembrane region" description="Helical" evidence="6">
    <location>
        <begin position="234"/>
        <end position="255"/>
    </location>
</feature>
<dbReference type="OrthoDB" id="7032707at2"/>
<dbReference type="RefSeq" id="WP_115835818.1">
    <property type="nucleotide sequence ID" value="NZ_CP025086.1"/>
</dbReference>
<gene>
    <name evidence="8" type="ORF">DES32_1261</name>
</gene>
<evidence type="ECO:0000256" key="1">
    <source>
        <dbReference type="ARBA" id="ARBA00004651"/>
    </source>
</evidence>
<dbReference type="PANTHER" id="PTHR34820:SF4">
    <property type="entry name" value="INNER MEMBRANE PROTEIN YEBZ"/>
    <property type="match status" value="1"/>
</dbReference>
<keyword evidence="9" id="KW-1185">Reference proteome</keyword>
<evidence type="ECO:0000256" key="5">
    <source>
        <dbReference type="ARBA" id="ARBA00023136"/>
    </source>
</evidence>
<dbReference type="GO" id="GO:0006825">
    <property type="term" value="P:copper ion transport"/>
    <property type="evidence" value="ECO:0007669"/>
    <property type="project" value="InterPro"/>
</dbReference>
<feature type="transmembrane region" description="Helical" evidence="6">
    <location>
        <begin position="52"/>
        <end position="74"/>
    </location>
</feature>
<evidence type="ECO:0000256" key="6">
    <source>
        <dbReference type="SAM" id="Phobius"/>
    </source>
</evidence>
<feature type="transmembrane region" description="Helical" evidence="6">
    <location>
        <begin position="149"/>
        <end position="177"/>
    </location>
</feature>
<dbReference type="GO" id="GO:0005886">
    <property type="term" value="C:plasma membrane"/>
    <property type="evidence" value="ECO:0007669"/>
    <property type="project" value="UniProtKB-SubCell"/>
</dbReference>